<protein>
    <submittedName>
        <fullName evidence="3">Serine hydrolase</fullName>
    </submittedName>
</protein>
<dbReference type="Gene3D" id="3.40.710.10">
    <property type="entry name" value="DD-peptidase/beta-lactamase superfamily"/>
    <property type="match status" value="1"/>
</dbReference>
<evidence type="ECO:0000313" key="3">
    <source>
        <dbReference type="EMBL" id="MBY8821102.1"/>
    </source>
</evidence>
<dbReference type="InterPro" id="IPR050491">
    <property type="entry name" value="AmpC-like"/>
</dbReference>
<accession>A0ABS7PKT7</accession>
<dbReference type="PANTHER" id="PTHR46825">
    <property type="entry name" value="D-ALANYL-D-ALANINE-CARBOXYPEPTIDASE/ENDOPEPTIDASE AMPH"/>
    <property type="match status" value="1"/>
</dbReference>
<comment type="caution">
    <text evidence="3">The sequence shown here is derived from an EMBL/GenBank/DDBJ whole genome shotgun (WGS) entry which is preliminary data.</text>
</comment>
<reference evidence="3 4" key="1">
    <citation type="submission" date="2021-08" db="EMBL/GenBank/DDBJ databases">
        <authorList>
            <person name="Tuo L."/>
        </authorList>
    </citation>
    <scope>NUCLEOTIDE SEQUENCE [LARGE SCALE GENOMIC DNA]</scope>
    <source>
        <strain evidence="3 4">JCM 31229</strain>
    </source>
</reference>
<dbReference type="PANTHER" id="PTHR46825:SF9">
    <property type="entry name" value="BETA-LACTAMASE-RELATED DOMAIN-CONTAINING PROTEIN"/>
    <property type="match status" value="1"/>
</dbReference>
<keyword evidence="3" id="KW-0378">Hydrolase</keyword>
<dbReference type="Proteomes" id="UP000706039">
    <property type="component" value="Unassembled WGS sequence"/>
</dbReference>
<dbReference type="PROSITE" id="PS51257">
    <property type="entry name" value="PROKAR_LIPOPROTEIN"/>
    <property type="match status" value="1"/>
</dbReference>
<evidence type="ECO:0000256" key="1">
    <source>
        <dbReference type="SAM" id="SignalP"/>
    </source>
</evidence>
<dbReference type="EMBL" id="JAINVV010000001">
    <property type="protein sequence ID" value="MBY8821102.1"/>
    <property type="molecule type" value="Genomic_DNA"/>
</dbReference>
<gene>
    <name evidence="3" type="ORF">K7G82_02290</name>
</gene>
<dbReference type="InterPro" id="IPR012338">
    <property type="entry name" value="Beta-lactam/transpept-like"/>
</dbReference>
<name>A0ABS7PKT7_9SPHN</name>
<proteinExistence type="predicted"/>
<evidence type="ECO:0000259" key="2">
    <source>
        <dbReference type="Pfam" id="PF00144"/>
    </source>
</evidence>
<keyword evidence="4" id="KW-1185">Reference proteome</keyword>
<dbReference type="Pfam" id="PF00144">
    <property type="entry name" value="Beta-lactamase"/>
    <property type="match status" value="1"/>
</dbReference>
<feature type="domain" description="Beta-lactamase-related" evidence="2">
    <location>
        <begin position="48"/>
        <end position="361"/>
    </location>
</feature>
<keyword evidence="1" id="KW-0732">Signal</keyword>
<evidence type="ECO:0000313" key="4">
    <source>
        <dbReference type="Proteomes" id="UP000706039"/>
    </source>
</evidence>
<dbReference type="SUPFAM" id="SSF56601">
    <property type="entry name" value="beta-lactamase/transpeptidase-like"/>
    <property type="match status" value="1"/>
</dbReference>
<feature type="signal peptide" evidence="1">
    <location>
        <begin position="1"/>
        <end position="34"/>
    </location>
</feature>
<sequence>MLIRSRAARPAIQHAASGTVAVMLSCALALPAMAQSTELSADQTAKIDAVFAEYAKPNSAGCAAGVMRDGRMLYAKGYGMADIERGVPITPASVFDIGSTSKQFAAASILLLQADGKLKLTDDARKYVPELPDFGKTITIDHLIHHTSGLRDYIGLLVLAGFSLEDVTGDAQVLSLLSRQRALNFPTGSRYEYSNTGYFLLSVIVQRVSGKNLAAFARERIFAPLGMSHTLIRDNHAMLIPNRALGYAPDGKGGFVNHLSNWEQLGDGAVQVSVDDMLHWEGNFLDPKVGGAAMVDALQTPGALDDGKPIGYARGLSGGTYRGQAYIGHGGAWQGYRAMFERFPKQRVAIAVFCNSDSASPNALSHGVADVVLADVLTTENKPGKAGTSKSVGKDAAAKPVDAAPYVGSYFDATTDTVYRIAEKDGGVVLDMSGRMLPLVSDGPGRFSVKGFPATLSFEPAGKRATGFGFSIGGEPPQKANRFEPITLAPDALRAYAGNYYSPELDATLTLTLEEGKLAFRSIRYAYADLAGPLSPAMNDTFEGPLGFLTFKRDASGRISGFGLSASRMKAIAFERRD</sequence>
<feature type="chain" id="PRO_5046977477" evidence="1">
    <location>
        <begin position="35"/>
        <end position="578"/>
    </location>
</feature>
<organism evidence="3 4">
    <name type="scientific">Sphingomonas colocasiae</name>
    <dbReference type="NCBI Taxonomy" id="1848973"/>
    <lineage>
        <taxon>Bacteria</taxon>
        <taxon>Pseudomonadati</taxon>
        <taxon>Pseudomonadota</taxon>
        <taxon>Alphaproteobacteria</taxon>
        <taxon>Sphingomonadales</taxon>
        <taxon>Sphingomonadaceae</taxon>
        <taxon>Sphingomonas</taxon>
    </lineage>
</organism>
<dbReference type="RefSeq" id="WP_222988190.1">
    <property type="nucleotide sequence ID" value="NZ_JAINVV010000001.1"/>
</dbReference>
<dbReference type="GO" id="GO:0016787">
    <property type="term" value="F:hydrolase activity"/>
    <property type="evidence" value="ECO:0007669"/>
    <property type="project" value="UniProtKB-KW"/>
</dbReference>
<dbReference type="InterPro" id="IPR001466">
    <property type="entry name" value="Beta-lactam-related"/>
</dbReference>